<evidence type="ECO:0000256" key="1">
    <source>
        <dbReference type="ARBA" id="ARBA00001936"/>
    </source>
</evidence>
<evidence type="ECO:0000256" key="11">
    <source>
        <dbReference type="ARBA" id="ARBA00048336"/>
    </source>
</evidence>
<organism evidence="13 14">
    <name type="scientific">Lupinus angustifolius</name>
    <name type="common">Narrow-leaved blue lupine</name>
    <dbReference type="NCBI Taxonomy" id="3871"/>
    <lineage>
        <taxon>Eukaryota</taxon>
        <taxon>Viridiplantae</taxon>
        <taxon>Streptophyta</taxon>
        <taxon>Embryophyta</taxon>
        <taxon>Tracheophyta</taxon>
        <taxon>Spermatophyta</taxon>
        <taxon>Magnoliopsida</taxon>
        <taxon>eudicotyledons</taxon>
        <taxon>Gunneridae</taxon>
        <taxon>Pentapetalae</taxon>
        <taxon>rosids</taxon>
        <taxon>fabids</taxon>
        <taxon>Fabales</taxon>
        <taxon>Fabaceae</taxon>
        <taxon>Papilionoideae</taxon>
        <taxon>50 kb inversion clade</taxon>
        <taxon>genistoids sensu lato</taxon>
        <taxon>core genistoids</taxon>
        <taxon>Genisteae</taxon>
        <taxon>Lupinus</taxon>
    </lineage>
</organism>
<dbReference type="Proteomes" id="UP000188354">
    <property type="component" value="Chromosome LG10"/>
</dbReference>
<dbReference type="SUPFAM" id="SSF81606">
    <property type="entry name" value="PP2C-like"/>
    <property type="match status" value="1"/>
</dbReference>
<dbReference type="PROSITE" id="PS51746">
    <property type="entry name" value="PPM_2"/>
    <property type="match status" value="1"/>
</dbReference>
<evidence type="ECO:0000256" key="9">
    <source>
        <dbReference type="ARBA" id="ARBA00023211"/>
    </source>
</evidence>
<dbReference type="SMART" id="SM00332">
    <property type="entry name" value="PP2Cc"/>
    <property type="match status" value="1"/>
</dbReference>
<keyword evidence="5" id="KW-0479">Metal-binding</keyword>
<evidence type="ECO:0000256" key="7">
    <source>
        <dbReference type="ARBA" id="ARBA00022842"/>
    </source>
</evidence>
<dbReference type="SMART" id="SM00331">
    <property type="entry name" value="PP2C_SIG"/>
    <property type="match status" value="1"/>
</dbReference>
<protein>
    <recommendedName>
        <fullName evidence="4">protein-serine/threonine phosphatase</fullName>
        <ecNumber evidence="4">3.1.3.16</ecNumber>
    </recommendedName>
</protein>
<dbReference type="PANTHER" id="PTHR47992">
    <property type="entry name" value="PROTEIN PHOSPHATASE"/>
    <property type="match status" value="1"/>
</dbReference>
<dbReference type="OrthoDB" id="10264738at2759"/>
<keyword evidence="6" id="KW-0378">Hydrolase</keyword>
<evidence type="ECO:0000256" key="8">
    <source>
        <dbReference type="ARBA" id="ARBA00022912"/>
    </source>
</evidence>
<evidence type="ECO:0000256" key="5">
    <source>
        <dbReference type="ARBA" id="ARBA00022723"/>
    </source>
</evidence>
<comment type="catalytic activity">
    <reaction evidence="10">
        <text>O-phospho-L-seryl-[protein] + H2O = L-seryl-[protein] + phosphate</text>
        <dbReference type="Rhea" id="RHEA:20629"/>
        <dbReference type="Rhea" id="RHEA-COMP:9863"/>
        <dbReference type="Rhea" id="RHEA-COMP:11604"/>
        <dbReference type="ChEBI" id="CHEBI:15377"/>
        <dbReference type="ChEBI" id="CHEBI:29999"/>
        <dbReference type="ChEBI" id="CHEBI:43474"/>
        <dbReference type="ChEBI" id="CHEBI:83421"/>
        <dbReference type="EC" id="3.1.3.16"/>
    </reaction>
</comment>
<evidence type="ECO:0000313" key="13">
    <source>
        <dbReference type="EMBL" id="OIW03431.1"/>
    </source>
</evidence>
<keyword evidence="14" id="KW-1185">Reference proteome</keyword>
<comment type="similarity">
    <text evidence="3">Belongs to the PP2C family.</text>
</comment>
<keyword evidence="9" id="KW-0464">Manganese</keyword>
<dbReference type="OMA" id="DFLMINT"/>
<evidence type="ECO:0000256" key="10">
    <source>
        <dbReference type="ARBA" id="ARBA00047761"/>
    </source>
</evidence>
<dbReference type="EMBL" id="CM007370">
    <property type="protein sequence ID" value="OIW03431.1"/>
    <property type="molecule type" value="Genomic_DNA"/>
</dbReference>
<evidence type="ECO:0000256" key="2">
    <source>
        <dbReference type="ARBA" id="ARBA00001946"/>
    </source>
</evidence>
<evidence type="ECO:0000256" key="4">
    <source>
        <dbReference type="ARBA" id="ARBA00013081"/>
    </source>
</evidence>
<keyword evidence="8" id="KW-0904">Protein phosphatase</keyword>
<feature type="domain" description="PPM-type phosphatase" evidence="12">
    <location>
        <begin position="27"/>
        <end position="296"/>
    </location>
</feature>
<dbReference type="InterPro" id="IPR036457">
    <property type="entry name" value="PPM-type-like_dom_sf"/>
</dbReference>
<evidence type="ECO:0000313" key="14">
    <source>
        <dbReference type="Proteomes" id="UP000188354"/>
    </source>
</evidence>
<gene>
    <name evidence="13" type="ORF">TanjilG_14656</name>
</gene>
<dbReference type="Gramene" id="OIW03431">
    <property type="protein sequence ID" value="OIW03431"/>
    <property type="gene ID" value="TanjilG_14656"/>
</dbReference>
<dbReference type="Pfam" id="PF00481">
    <property type="entry name" value="PP2C"/>
    <property type="match status" value="1"/>
</dbReference>
<comment type="cofactor">
    <cofactor evidence="1">
        <name>Mn(2+)</name>
        <dbReference type="ChEBI" id="CHEBI:29035"/>
    </cofactor>
</comment>
<evidence type="ECO:0000259" key="12">
    <source>
        <dbReference type="PROSITE" id="PS51746"/>
    </source>
</evidence>
<keyword evidence="7" id="KW-0460">Magnesium</keyword>
<accession>A0A1J7GSA8</accession>
<name>A0A1J7GSA8_LUPAN</name>
<sequence>MSSTTRGEQHQTVPLSVLLKRELLSEKIERPEIVHGQACHSKKGEDFTLLKTDRQRLVGDGVSTYSVFGLFDGHNGSAAAVYTKENLLDNVLSAIPPDLNRDEWVAALPRALVAGFVKTDKDFQQKAQKSGTTVTFVIVDGWVVTVASVGDSRCVLESSEGGIYYLSADHRLETNEEERVRIRSSGGEVGRLNTGGGAEVGPLRCWPGGLCLSRSIGDMDIGEFIVPVPYVKQVKLSTGGGRLVICSDGVWDALSAEVALDSCHGMPAEAAAPHIVKEAVQAKGLRDDTTCIVVDILPQEKPPTSVPHTKKPVKVMLKSMFRKKSSESSYIDKEYLEADVVEELFEEGSAMLSERLDTKYPLCNMFKLFMCAVCQVEIKPGEGISIHEGEPIPGKSRPWDGPFLCASCQEKKEAMEGKGISGRLSSGSDE</sequence>
<comment type="catalytic activity">
    <reaction evidence="11">
        <text>O-phospho-L-threonyl-[protein] + H2O = L-threonyl-[protein] + phosphate</text>
        <dbReference type="Rhea" id="RHEA:47004"/>
        <dbReference type="Rhea" id="RHEA-COMP:11060"/>
        <dbReference type="Rhea" id="RHEA-COMP:11605"/>
        <dbReference type="ChEBI" id="CHEBI:15377"/>
        <dbReference type="ChEBI" id="CHEBI:30013"/>
        <dbReference type="ChEBI" id="CHEBI:43474"/>
        <dbReference type="ChEBI" id="CHEBI:61977"/>
        <dbReference type="EC" id="3.1.3.16"/>
    </reaction>
</comment>
<comment type="cofactor">
    <cofactor evidence="2">
        <name>Mg(2+)</name>
        <dbReference type="ChEBI" id="CHEBI:18420"/>
    </cofactor>
</comment>
<evidence type="ECO:0000256" key="3">
    <source>
        <dbReference type="ARBA" id="ARBA00006702"/>
    </source>
</evidence>
<dbReference type="InterPro" id="IPR001932">
    <property type="entry name" value="PPM-type_phosphatase-like_dom"/>
</dbReference>
<dbReference type="EC" id="3.1.3.16" evidence="4"/>
<dbReference type="Gene3D" id="3.60.40.10">
    <property type="entry name" value="PPM-type phosphatase domain"/>
    <property type="match status" value="1"/>
</dbReference>
<dbReference type="AlphaFoldDB" id="A0A1J7GSA8"/>
<reference evidence="13 14" key="1">
    <citation type="journal article" date="2017" name="Plant Biotechnol. J.">
        <title>A comprehensive draft genome sequence for lupin (Lupinus angustifolius), an emerging health food: insights into plant-microbe interactions and legume evolution.</title>
        <authorList>
            <person name="Hane J.K."/>
            <person name="Ming Y."/>
            <person name="Kamphuis L.G."/>
            <person name="Nelson M.N."/>
            <person name="Garg G."/>
            <person name="Atkins C.A."/>
            <person name="Bayer P.E."/>
            <person name="Bravo A."/>
            <person name="Bringans S."/>
            <person name="Cannon S."/>
            <person name="Edwards D."/>
            <person name="Foley R."/>
            <person name="Gao L.L."/>
            <person name="Harrison M.J."/>
            <person name="Huang W."/>
            <person name="Hurgobin B."/>
            <person name="Li S."/>
            <person name="Liu C.W."/>
            <person name="McGrath A."/>
            <person name="Morahan G."/>
            <person name="Murray J."/>
            <person name="Weller J."/>
            <person name="Jian J."/>
            <person name="Singh K.B."/>
        </authorList>
    </citation>
    <scope>NUCLEOTIDE SEQUENCE [LARGE SCALE GENOMIC DNA]</scope>
    <source>
        <strain evidence="14">cv. Tanjil</strain>
        <tissue evidence="13">Whole plant</tissue>
    </source>
</reference>
<dbReference type="CDD" id="cd00143">
    <property type="entry name" value="PP2Cc"/>
    <property type="match status" value="1"/>
</dbReference>
<proteinExistence type="inferred from homology"/>
<dbReference type="GO" id="GO:0004722">
    <property type="term" value="F:protein serine/threonine phosphatase activity"/>
    <property type="evidence" value="ECO:0007669"/>
    <property type="project" value="UniProtKB-EC"/>
</dbReference>
<dbReference type="InterPro" id="IPR015655">
    <property type="entry name" value="PP2C"/>
</dbReference>
<dbReference type="FunFam" id="3.60.40.10:FF:000022">
    <property type="entry name" value="probable protein phosphatase 2C 12"/>
    <property type="match status" value="1"/>
</dbReference>
<evidence type="ECO:0000256" key="6">
    <source>
        <dbReference type="ARBA" id="ARBA00022801"/>
    </source>
</evidence>
<dbReference type="GO" id="GO:0046872">
    <property type="term" value="F:metal ion binding"/>
    <property type="evidence" value="ECO:0007669"/>
    <property type="project" value="UniProtKB-KW"/>
</dbReference>
<dbReference type="KEGG" id="lang:109358778"/>